<dbReference type="EMBL" id="FUXL01000007">
    <property type="protein sequence ID" value="SKA16691.1"/>
    <property type="molecule type" value="Genomic_DNA"/>
</dbReference>
<gene>
    <name evidence="1" type="ORF">SAMN05428963_10740</name>
</gene>
<accession>A0A1T4RLX9</accession>
<organism evidence="1 2">
    <name type="scientific">Consotaella salsifontis</name>
    <dbReference type="NCBI Taxonomy" id="1365950"/>
    <lineage>
        <taxon>Bacteria</taxon>
        <taxon>Pseudomonadati</taxon>
        <taxon>Pseudomonadota</taxon>
        <taxon>Alphaproteobacteria</taxon>
        <taxon>Hyphomicrobiales</taxon>
        <taxon>Aurantimonadaceae</taxon>
        <taxon>Consotaella</taxon>
    </lineage>
</organism>
<proteinExistence type="predicted"/>
<keyword evidence="2" id="KW-1185">Reference proteome</keyword>
<name>A0A1T4RLX9_9HYPH</name>
<protein>
    <submittedName>
        <fullName evidence="1">Uncharacterized protein</fullName>
    </submittedName>
</protein>
<reference evidence="1 2" key="1">
    <citation type="submission" date="2017-02" db="EMBL/GenBank/DDBJ databases">
        <authorList>
            <person name="Peterson S.W."/>
        </authorList>
    </citation>
    <scope>NUCLEOTIDE SEQUENCE [LARGE SCALE GENOMIC DNA]</scope>
    <source>
        <strain evidence="1 2">USBA 369</strain>
    </source>
</reference>
<dbReference type="Proteomes" id="UP000190135">
    <property type="component" value="Unassembled WGS sequence"/>
</dbReference>
<dbReference type="AlphaFoldDB" id="A0A1T4RLX9"/>
<evidence type="ECO:0000313" key="1">
    <source>
        <dbReference type="EMBL" id="SKA16691.1"/>
    </source>
</evidence>
<evidence type="ECO:0000313" key="2">
    <source>
        <dbReference type="Proteomes" id="UP000190135"/>
    </source>
</evidence>
<sequence>MPLRNIAVKFAKSSRTPVNLTYFDQKLAQSQERLANRLAMVPQIDLGDFHRRAVIDWVDIGFWISRRTQAIHVKRTIDKALDTNCFTDLVPLDEEEKRSQTGTYFSVILQEPTIALMLTAVGAMEQKFSLEMQGVIRAMEISVDFRPRTPSPDARTRMLTVLQRHHVPPPEVLSTRPDRPRFAWGNKMDGERYAAVLPLSRDNSLNEHLAITTDHDRQPVGDANYYVGRKYGPAMWRIMDKEIDQQNRAAGTARILTEEERRVRMEVTLETEEVRRLGVIFIDDLRRFHFEGLQNTYFRFMLPTFKCSHGGVMGLVSERLENDRRRKFMMTGMIGLREMDDALQRRRATHRRGLIKHLRERGLAVKPEKRAGRGPSKTYVAYNDLNKAFEVALRNLREREQRELQHL</sequence>